<dbReference type="PANTHER" id="PTHR37536:SF1">
    <property type="entry name" value="ASPERGILLOPEPSIN, PUTAITVE (AFU_ORTHOLOGUE AFUA_7G01200)"/>
    <property type="match status" value="1"/>
</dbReference>
<accession>A0ABN5H4I8</accession>
<sequence length="248" mass="25788">MASFVAGAPTMAMGSSALPLITHAPRLKLSRPSHAIGNYGWSSSNWSGYAVTNGPYTQITGSWIVPTVTAGHGSTYSSAWIGIDGFNNSDLIQTGTEQDYTGGSAQYSAWWEILPAAETVINEPVAPGDQMDASIVNDGNGVWTITLKDVTEGWTFTTNQDYSGPGASAEWILEAPTIGGHVATLANYGETTFNPGTVNGGANPDFTTEDGGVMIQKNKQVSTPSVPDSDTDGFNVAYGPTAPSAPAS</sequence>
<name>A0ABN5H4I8_9FIRM</name>
<evidence type="ECO:0008006" key="4">
    <source>
        <dbReference type="Google" id="ProtNLM"/>
    </source>
</evidence>
<dbReference type="InterPro" id="IPR038656">
    <property type="entry name" value="Peptidase_G1_sf"/>
</dbReference>
<evidence type="ECO:0000256" key="1">
    <source>
        <dbReference type="SAM" id="MobiDB-lite"/>
    </source>
</evidence>
<dbReference type="EMBL" id="CP019454">
    <property type="protein sequence ID" value="AUW95506.1"/>
    <property type="molecule type" value="Genomic_DNA"/>
</dbReference>
<feature type="compositionally biased region" description="Polar residues" evidence="1">
    <location>
        <begin position="218"/>
        <end position="228"/>
    </location>
</feature>
<gene>
    <name evidence="2" type="ORF">BXT84_09285</name>
</gene>
<dbReference type="InterPro" id="IPR000250">
    <property type="entry name" value="Peptidase_G1"/>
</dbReference>
<dbReference type="CDD" id="cd13426">
    <property type="entry name" value="Peptidase_G1"/>
    <property type="match status" value="1"/>
</dbReference>
<dbReference type="SUPFAM" id="SSF49899">
    <property type="entry name" value="Concanavalin A-like lectins/glucanases"/>
    <property type="match status" value="1"/>
</dbReference>
<proteinExistence type="predicted"/>
<evidence type="ECO:0000313" key="3">
    <source>
        <dbReference type="Proteomes" id="UP000325292"/>
    </source>
</evidence>
<protein>
    <recommendedName>
        <fullName evidence="4">Peptidase A4 family protein</fullName>
    </recommendedName>
</protein>
<keyword evidence="3" id="KW-1185">Reference proteome</keyword>
<dbReference type="Gene3D" id="2.60.120.700">
    <property type="entry name" value="Peptidase G1"/>
    <property type="match status" value="1"/>
</dbReference>
<dbReference type="PANTHER" id="PTHR37536">
    <property type="entry name" value="PUTATIVE (AFU_ORTHOLOGUE AFUA_3G02970)-RELATED"/>
    <property type="match status" value="1"/>
</dbReference>
<dbReference type="Proteomes" id="UP000325292">
    <property type="component" value="Chromosome"/>
</dbReference>
<dbReference type="Pfam" id="PF01828">
    <property type="entry name" value="Peptidase_A4"/>
    <property type="match status" value="1"/>
</dbReference>
<evidence type="ECO:0000313" key="2">
    <source>
        <dbReference type="EMBL" id="AUW95506.1"/>
    </source>
</evidence>
<dbReference type="InterPro" id="IPR013320">
    <property type="entry name" value="ConA-like_dom_sf"/>
</dbReference>
<feature type="region of interest" description="Disordered" evidence="1">
    <location>
        <begin position="218"/>
        <end position="248"/>
    </location>
</feature>
<reference evidence="2 3" key="1">
    <citation type="journal article" date="2019" name="Sci. Rep.">
        <title>Sulfobacillus thermotolerans: new insights into resistance and metabolic capacities of acidophilic chemolithotrophs.</title>
        <authorList>
            <person name="Panyushkina A.E."/>
            <person name="Babenko V.V."/>
            <person name="Nikitina A.S."/>
            <person name="Selezneva O.V."/>
            <person name="Tsaplina I.A."/>
            <person name="Letarova M.A."/>
            <person name="Kostryukova E.S."/>
            <person name="Letarov A.V."/>
        </authorList>
    </citation>
    <scope>NUCLEOTIDE SEQUENCE [LARGE SCALE GENOMIC DNA]</scope>
    <source>
        <strain evidence="2 3">Kr1</strain>
    </source>
</reference>
<organism evidence="2 3">
    <name type="scientific">Sulfobacillus thermotolerans</name>
    <dbReference type="NCBI Taxonomy" id="338644"/>
    <lineage>
        <taxon>Bacteria</taxon>
        <taxon>Bacillati</taxon>
        <taxon>Bacillota</taxon>
        <taxon>Clostridia</taxon>
        <taxon>Eubacteriales</taxon>
        <taxon>Clostridiales Family XVII. Incertae Sedis</taxon>
        <taxon>Sulfobacillus</taxon>
    </lineage>
</organism>